<dbReference type="Proteomes" id="UP001595814">
    <property type="component" value="Unassembled WGS sequence"/>
</dbReference>
<dbReference type="PANTHER" id="PTHR43420:SF44">
    <property type="entry name" value="ACETYLTRANSFERASE YPEA"/>
    <property type="match status" value="1"/>
</dbReference>
<keyword evidence="2 4" id="KW-0012">Acyltransferase</keyword>
<dbReference type="Pfam" id="PF00583">
    <property type="entry name" value="Acetyltransf_1"/>
    <property type="match status" value="1"/>
</dbReference>
<dbReference type="InterPro" id="IPR016181">
    <property type="entry name" value="Acyl_CoA_acyltransferase"/>
</dbReference>
<organism evidence="4 5">
    <name type="scientific">Euzebyella saccharophila</name>
    <dbReference type="NCBI Taxonomy" id="679664"/>
    <lineage>
        <taxon>Bacteria</taxon>
        <taxon>Pseudomonadati</taxon>
        <taxon>Bacteroidota</taxon>
        <taxon>Flavobacteriia</taxon>
        <taxon>Flavobacteriales</taxon>
        <taxon>Flavobacteriaceae</taxon>
        <taxon>Euzebyella</taxon>
    </lineage>
</organism>
<dbReference type="EC" id="2.3.-.-" evidence="4"/>
<protein>
    <submittedName>
        <fullName evidence="4">GNAT family N-acetyltransferase</fullName>
        <ecNumber evidence="4">2.3.-.-</ecNumber>
    </submittedName>
</protein>
<evidence type="ECO:0000256" key="2">
    <source>
        <dbReference type="ARBA" id="ARBA00023315"/>
    </source>
</evidence>
<dbReference type="RefSeq" id="WP_192461748.1">
    <property type="nucleotide sequence ID" value="NZ_JACYFJ010000002.1"/>
</dbReference>
<dbReference type="InterPro" id="IPR000182">
    <property type="entry name" value="GNAT_dom"/>
</dbReference>
<feature type="domain" description="N-acetyltransferase" evidence="3">
    <location>
        <begin position="3"/>
        <end position="150"/>
    </location>
</feature>
<evidence type="ECO:0000256" key="1">
    <source>
        <dbReference type="ARBA" id="ARBA00022679"/>
    </source>
</evidence>
<dbReference type="Gene3D" id="3.40.630.30">
    <property type="match status" value="1"/>
</dbReference>
<evidence type="ECO:0000259" key="3">
    <source>
        <dbReference type="PROSITE" id="PS51186"/>
    </source>
</evidence>
<dbReference type="PROSITE" id="PS51186">
    <property type="entry name" value="GNAT"/>
    <property type="match status" value="1"/>
</dbReference>
<keyword evidence="5" id="KW-1185">Reference proteome</keyword>
<comment type="caution">
    <text evidence="4">The sequence shown here is derived from an EMBL/GenBank/DDBJ whole genome shotgun (WGS) entry which is preliminary data.</text>
</comment>
<proteinExistence type="predicted"/>
<evidence type="ECO:0000313" key="5">
    <source>
        <dbReference type="Proteomes" id="UP001595814"/>
    </source>
</evidence>
<dbReference type="GO" id="GO:0016746">
    <property type="term" value="F:acyltransferase activity"/>
    <property type="evidence" value="ECO:0007669"/>
    <property type="project" value="UniProtKB-KW"/>
</dbReference>
<dbReference type="CDD" id="cd04301">
    <property type="entry name" value="NAT_SF"/>
    <property type="match status" value="1"/>
</dbReference>
<dbReference type="EMBL" id="JBHSAW010000010">
    <property type="protein sequence ID" value="MFC4097029.1"/>
    <property type="molecule type" value="Genomic_DNA"/>
</dbReference>
<dbReference type="PANTHER" id="PTHR43420">
    <property type="entry name" value="ACETYLTRANSFERASE"/>
    <property type="match status" value="1"/>
</dbReference>
<evidence type="ECO:0000313" key="4">
    <source>
        <dbReference type="EMBL" id="MFC4097029.1"/>
    </source>
</evidence>
<gene>
    <name evidence="4" type="ORF">ACFOUT_14160</name>
</gene>
<sequence>MFKIIRAEREHLEDVAPLFDAYRVFYEQESDQVKALEFLTERFLNDESVIFMAYDNDKAVGFTQLYTTFSSVSLKTAYILNDLFVNPEYRKKGVGEALLLQAQKLCGEKKFKGISLETAHDNPAQRLYEKLGWEKDSGYFHYFWTSKQVTN</sequence>
<name>A0ABV8JR16_9FLAO</name>
<accession>A0ABV8JR16</accession>
<reference evidence="5" key="1">
    <citation type="journal article" date="2019" name="Int. J. Syst. Evol. Microbiol.">
        <title>The Global Catalogue of Microorganisms (GCM) 10K type strain sequencing project: providing services to taxonomists for standard genome sequencing and annotation.</title>
        <authorList>
            <consortium name="The Broad Institute Genomics Platform"/>
            <consortium name="The Broad Institute Genome Sequencing Center for Infectious Disease"/>
            <person name="Wu L."/>
            <person name="Ma J."/>
        </authorList>
    </citation>
    <scope>NUCLEOTIDE SEQUENCE [LARGE SCALE GENOMIC DNA]</scope>
    <source>
        <strain evidence="5">CECT 7477</strain>
    </source>
</reference>
<keyword evidence="1 4" id="KW-0808">Transferase</keyword>
<dbReference type="SUPFAM" id="SSF55729">
    <property type="entry name" value="Acyl-CoA N-acyltransferases (Nat)"/>
    <property type="match status" value="1"/>
</dbReference>
<dbReference type="InterPro" id="IPR050680">
    <property type="entry name" value="YpeA/RimI_acetyltransf"/>
</dbReference>